<evidence type="ECO:0000313" key="8">
    <source>
        <dbReference type="Proteomes" id="UP000256838"/>
    </source>
</evidence>
<evidence type="ECO:0000313" key="7">
    <source>
        <dbReference type="EMBL" id="RDU95626.1"/>
    </source>
</evidence>
<keyword evidence="8" id="KW-1185">Reference proteome</keyword>
<comment type="subcellular location">
    <subcellularLocation>
        <location evidence="1">Membrane</location>
    </subcellularLocation>
</comment>
<reference evidence="7 8" key="1">
    <citation type="submission" date="2018-08" db="EMBL/GenBank/DDBJ databases">
        <title>Paraburkholderia sp. DHOM06 isolated from forest soil.</title>
        <authorList>
            <person name="Gao Z.-H."/>
            <person name="Qiu L.-H."/>
        </authorList>
    </citation>
    <scope>NUCLEOTIDE SEQUENCE [LARGE SCALE GENOMIC DNA]</scope>
    <source>
        <strain evidence="7 8">DHOM06</strain>
    </source>
</reference>
<dbReference type="AlphaFoldDB" id="A0A3D8JSH3"/>
<evidence type="ECO:0000256" key="1">
    <source>
        <dbReference type="ARBA" id="ARBA00004370"/>
    </source>
</evidence>
<evidence type="ECO:0000259" key="6">
    <source>
        <dbReference type="Pfam" id="PF13664"/>
    </source>
</evidence>
<keyword evidence="4 5" id="KW-0472">Membrane</keyword>
<dbReference type="RefSeq" id="WP_115536733.1">
    <property type="nucleotide sequence ID" value="NZ_QRGA01000018.1"/>
</dbReference>
<dbReference type="InterPro" id="IPR025423">
    <property type="entry name" value="TMEM205-like"/>
</dbReference>
<evidence type="ECO:0000256" key="4">
    <source>
        <dbReference type="ARBA" id="ARBA00023136"/>
    </source>
</evidence>
<evidence type="ECO:0000256" key="5">
    <source>
        <dbReference type="SAM" id="Phobius"/>
    </source>
</evidence>
<comment type="caution">
    <text evidence="7">The sequence shown here is derived from an EMBL/GenBank/DDBJ whole genome shotgun (WGS) entry which is preliminary data.</text>
</comment>
<name>A0A3D8JSH3_9BURK</name>
<dbReference type="EMBL" id="QRGA01000018">
    <property type="protein sequence ID" value="RDU95626.1"/>
    <property type="molecule type" value="Genomic_DNA"/>
</dbReference>
<feature type="transmembrane region" description="Helical" evidence="5">
    <location>
        <begin position="82"/>
        <end position="102"/>
    </location>
</feature>
<proteinExistence type="predicted"/>
<dbReference type="GO" id="GO:0016020">
    <property type="term" value="C:membrane"/>
    <property type="evidence" value="ECO:0007669"/>
    <property type="project" value="UniProtKB-SubCell"/>
</dbReference>
<evidence type="ECO:0000256" key="3">
    <source>
        <dbReference type="ARBA" id="ARBA00022989"/>
    </source>
</evidence>
<protein>
    <submittedName>
        <fullName evidence="7">DUF4149 domain-containing protein</fullName>
    </submittedName>
</protein>
<feature type="transmembrane region" description="Helical" evidence="5">
    <location>
        <begin position="52"/>
        <end position="70"/>
    </location>
</feature>
<feature type="transmembrane region" description="Helical" evidence="5">
    <location>
        <begin position="12"/>
        <end position="32"/>
    </location>
</feature>
<evidence type="ECO:0000256" key="2">
    <source>
        <dbReference type="ARBA" id="ARBA00022692"/>
    </source>
</evidence>
<dbReference type="Pfam" id="PF13664">
    <property type="entry name" value="DUF4149"/>
    <property type="match status" value="1"/>
</dbReference>
<keyword evidence="2 5" id="KW-0812">Transmembrane</keyword>
<feature type="transmembrane region" description="Helical" evidence="5">
    <location>
        <begin position="122"/>
        <end position="148"/>
    </location>
</feature>
<feature type="domain" description="TMEM205-like" evidence="6">
    <location>
        <begin position="11"/>
        <end position="109"/>
    </location>
</feature>
<keyword evidence="3 5" id="KW-1133">Transmembrane helix</keyword>
<accession>A0A3D8JSH3</accession>
<dbReference type="Proteomes" id="UP000256838">
    <property type="component" value="Unassembled WGS sequence"/>
</dbReference>
<organism evidence="7 8">
    <name type="scientific">Trinickia dinghuensis</name>
    <dbReference type="NCBI Taxonomy" id="2291023"/>
    <lineage>
        <taxon>Bacteria</taxon>
        <taxon>Pseudomonadati</taxon>
        <taxon>Pseudomonadota</taxon>
        <taxon>Betaproteobacteria</taxon>
        <taxon>Burkholderiales</taxon>
        <taxon>Burkholderiaceae</taxon>
        <taxon>Trinickia</taxon>
    </lineage>
</organism>
<dbReference type="OrthoDB" id="5797290at2"/>
<gene>
    <name evidence="7" type="ORF">DWV00_27240</name>
</gene>
<sequence>MSSAPHRVFRLLILIWVGSALTIGYVVAPTLFTTLERAMAGDVAARLFRIEAFLGVACGILSLALGNMLVRRGAAGYRRLRWLVVGMLLCVLIGYFGLQPFMDALRESARAAGLDLAHSQYAARFGLLHGIATLFYVVETLLGLALVWMLPAGTPAQGAERQAGVTA</sequence>